<name>A0A0P6W3V5_9BACI</name>
<dbReference type="RefSeq" id="WP_060672125.1">
    <property type="nucleotide sequence ID" value="NZ_LIXZ01000005.1"/>
</dbReference>
<dbReference type="PATRIC" id="fig|218284.4.peg.3415"/>
<evidence type="ECO:0000256" key="2">
    <source>
        <dbReference type="ARBA" id="ARBA00022679"/>
    </source>
</evidence>
<dbReference type="Gene3D" id="3.40.50.150">
    <property type="entry name" value="Vaccinia Virus protein VP39"/>
    <property type="match status" value="1"/>
</dbReference>
<dbReference type="SUPFAM" id="SSF53335">
    <property type="entry name" value="S-adenosyl-L-methionine-dependent methyltransferases"/>
    <property type="match status" value="1"/>
</dbReference>
<dbReference type="Proteomes" id="UP000050398">
    <property type="component" value="Unassembled WGS sequence"/>
</dbReference>
<dbReference type="InterPro" id="IPR041698">
    <property type="entry name" value="Methyltransf_25"/>
</dbReference>
<dbReference type="PANTHER" id="PTHR43464">
    <property type="entry name" value="METHYLTRANSFERASE"/>
    <property type="match status" value="1"/>
</dbReference>
<dbReference type="InterPro" id="IPR029063">
    <property type="entry name" value="SAM-dependent_MTases_sf"/>
</dbReference>
<dbReference type="OrthoDB" id="9804312at2"/>
<evidence type="ECO:0000259" key="4">
    <source>
        <dbReference type="Pfam" id="PF13649"/>
    </source>
</evidence>
<evidence type="ECO:0000313" key="5">
    <source>
        <dbReference type="EMBL" id="KPL60155.1"/>
    </source>
</evidence>
<dbReference type="GO" id="GO:0008168">
    <property type="term" value="F:methyltransferase activity"/>
    <property type="evidence" value="ECO:0007669"/>
    <property type="project" value="UniProtKB-KW"/>
</dbReference>
<dbReference type="PANTHER" id="PTHR43464:SF19">
    <property type="entry name" value="UBIQUINONE BIOSYNTHESIS O-METHYLTRANSFERASE, MITOCHONDRIAL"/>
    <property type="match status" value="1"/>
</dbReference>
<accession>A0A0P6W3V5</accession>
<dbReference type="Pfam" id="PF13649">
    <property type="entry name" value="Methyltransf_25"/>
    <property type="match status" value="1"/>
</dbReference>
<dbReference type="GO" id="GO:0032259">
    <property type="term" value="P:methylation"/>
    <property type="evidence" value="ECO:0007669"/>
    <property type="project" value="UniProtKB-KW"/>
</dbReference>
<evidence type="ECO:0000256" key="1">
    <source>
        <dbReference type="ARBA" id="ARBA00022603"/>
    </source>
</evidence>
<keyword evidence="1 5" id="KW-0489">Methyltransferase</keyword>
<gene>
    <name evidence="5" type="ORF">AM506_08880</name>
</gene>
<keyword evidence="2 5" id="KW-0808">Transferase</keyword>
<keyword evidence="3" id="KW-0949">S-adenosyl-L-methionine</keyword>
<evidence type="ECO:0000313" key="6">
    <source>
        <dbReference type="Proteomes" id="UP000050398"/>
    </source>
</evidence>
<evidence type="ECO:0000256" key="3">
    <source>
        <dbReference type="ARBA" id="ARBA00022691"/>
    </source>
</evidence>
<sequence length="236" mass="27231">MEEKIHTYDDILTMLDSYLREPEPFWDEFFSDREKSIPIFVNAPDENLVSYVERGTVSPGKVLEFGCGPGRNAIYLAERGFEVDAVDVSKTSLEWAKERADGRNLTINFLHQNIFDCDLNIGKYDFIYDSGCFHHIAPHRRISYINLIERTLKHEGHFGITCFYKGGELGGSDISDWEVYKKGSLMGGLGYTEERLRRVFHSLKPIEIRKMIDKKDTENQFGVSDLLTGLFQKDHM</sequence>
<organism evidence="5 6">
    <name type="scientific">Rossellomorea vietnamensis</name>
    <dbReference type="NCBI Taxonomy" id="218284"/>
    <lineage>
        <taxon>Bacteria</taxon>
        <taxon>Bacillati</taxon>
        <taxon>Bacillota</taxon>
        <taxon>Bacilli</taxon>
        <taxon>Bacillales</taxon>
        <taxon>Bacillaceae</taxon>
        <taxon>Rossellomorea</taxon>
    </lineage>
</organism>
<reference evidence="5 6" key="1">
    <citation type="submission" date="2015-08" db="EMBL/GenBank/DDBJ databases">
        <title>Draft Genome Sequence of Bacillus vietnamensis UCD-SED5.</title>
        <authorList>
            <person name="Lee R.D."/>
            <person name="Jospin G."/>
            <person name="Lang J.M."/>
            <person name="Coil D.A."/>
            <person name="Eisen J.A."/>
        </authorList>
    </citation>
    <scope>NUCLEOTIDE SEQUENCE [LARGE SCALE GENOMIC DNA]</scope>
    <source>
        <strain evidence="5 6">UCD-SED5</strain>
    </source>
</reference>
<protein>
    <submittedName>
        <fullName evidence="5">Methyltransferase</fullName>
    </submittedName>
</protein>
<dbReference type="EMBL" id="LIXZ01000005">
    <property type="protein sequence ID" value="KPL60155.1"/>
    <property type="molecule type" value="Genomic_DNA"/>
</dbReference>
<feature type="domain" description="Methyltransferase" evidence="4">
    <location>
        <begin position="62"/>
        <end position="156"/>
    </location>
</feature>
<comment type="caution">
    <text evidence="5">The sequence shown here is derived from an EMBL/GenBank/DDBJ whole genome shotgun (WGS) entry which is preliminary data.</text>
</comment>
<proteinExistence type="predicted"/>
<dbReference type="CDD" id="cd02440">
    <property type="entry name" value="AdoMet_MTases"/>
    <property type="match status" value="1"/>
</dbReference>
<dbReference type="AlphaFoldDB" id="A0A0P6W3V5"/>